<dbReference type="InterPro" id="IPR005804">
    <property type="entry name" value="FA_desaturase_dom"/>
</dbReference>
<proteinExistence type="predicted"/>
<sequence length="164" mass="18177">FPTALSVGLLSDVSAFAALTGAGLFVHEVIRSRRGEMEHVRRIEEEVVARRQAEEQLAFLIDSSPVAILTMTGDGSLLTLLLFPVGLRYHTLHHAFPLMPYHSMGEAHRRLMEQSAGDSVYRSTIVPSYWAAIRKLLRGARMAGQAGQNPMQVWRSSETTMSAQ</sequence>
<evidence type="ECO:0000313" key="2">
    <source>
        <dbReference type="EMBL" id="MBZ0159056.1"/>
    </source>
</evidence>
<dbReference type="GO" id="GO:0006629">
    <property type="term" value="P:lipid metabolic process"/>
    <property type="evidence" value="ECO:0007669"/>
    <property type="project" value="InterPro"/>
</dbReference>
<dbReference type="Proteomes" id="UP001197609">
    <property type="component" value="Unassembled WGS sequence"/>
</dbReference>
<protein>
    <submittedName>
        <fullName evidence="2">Fatty acid desaturase</fullName>
    </submittedName>
</protein>
<comment type="caution">
    <text evidence="2">The sequence shown here is derived from an EMBL/GenBank/DDBJ whole genome shotgun (WGS) entry which is preliminary data.</text>
</comment>
<evidence type="ECO:0000259" key="1">
    <source>
        <dbReference type="Pfam" id="PF00487"/>
    </source>
</evidence>
<gene>
    <name evidence="2" type="ORF">K8G79_02760</name>
</gene>
<name>A0AAJ1AH26_9BACT</name>
<reference evidence="2 3" key="1">
    <citation type="journal article" date="2021" name="bioRxiv">
        <title>Unraveling nitrogen, sulfur and carbon metabolic pathways and microbial community transcriptional responses to substrate deprivation and toxicity stresses in a bioreactor mimicking anoxic brackish coastal sediment conditions.</title>
        <authorList>
            <person name="Martins P.D."/>
            <person name="Echeveste M.J."/>
            <person name="Arshad A."/>
            <person name="Kurth J."/>
            <person name="Ouboter H."/>
            <person name="Jetten M.S.M."/>
            <person name="Welte C.U."/>
        </authorList>
    </citation>
    <scope>NUCLEOTIDE SEQUENCE [LARGE SCALE GENOMIC DNA]</scope>
    <source>
        <strain evidence="2">MAG_38</strain>
    </source>
</reference>
<dbReference type="EMBL" id="JAIOIU010000031">
    <property type="protein sequence ID" value="MBZ0159056.1"/>
    <property type="molecule type" value="Genomic_DNA"/>
</dbReference>
<feature type="domain" description="Fatty acid desaturase" evidence="1">
    <location>
        <begin position="74"/>
        <end position="118"/>
    </location>
</feature>
<organism evidence="2 3">
    <name type="scientific">Candidatus Methylomirabilis tolerans</name>
    <dbReference type="NCBI Taxonomy" id="3123416"/>
    <lineage>
        <taxon>Bacteria</taxon>
        <taxon>Candidatus Methylomirabilota</taxon>
        <taxon>Candidatus Methylomirabilia</taxon>
        <taxon>Candidatus Methylomirabilales</taxon>
        <taxon>Candidatus Methylomirabilaceae</taxon>
        <taxon>Candidatus Methylomirabilis</taxon>
    </lineage>
</organism>
<dbReference type="Pfam" id="PF00487">
    <property type="entry name" value="FA_desaturase"/>
    <property type="match status" value="1"/>
</dbReference>
<accession>A0AAJ1AH26</accession>
<feature type="non-terminal residue" evidence="2">
    <location>
        <position position="1"/>
    </location>
</feature>
<evidence type="ECO:0000313" key="3">
    <source>
        <dbReference type="Proteomes" id="UP001197609"/>
    </source>
</evidence>
<dbReference type="AlphaFoldDB" id="A0AAJ1AH26"/>